<dbReference type="SMART" id="SM00849">
    <property type="entry name" value="Lactamase_B"/>
    <property type="match status" value="1"/>
</dbReference>
<dbReference type="InterPro" id="IPR036866">
    <property type="entry name" value="RibonucZ/Hydroxyglut_hydro"/>
</dbReference>
<proteinExistence type="predicted"/>
<dbReference type="Proteomes" id="UP000005143">
    <property type="component" value="Unassembled WGS sequence"/>
</dbReference>
<name>H0E070_9ACTN</name>
<gene>
    <name evidence="2" type="ORF">PAI11_01780</name>
</gene>
<accession>H0E070</accession>
<evidence type="ECO:0000313" key="3">
    <source>
        <dbReference type="Proteomes" id="UP000005143"/>
    </source>
</evidence>
<keyword evidence="3" id="KW-1185">Reference proteome</keyword>
<dbReference type="EMBL" id="AGUD01000006">
    <property type="protein sequence ID" value="EHN12873.1"/>
    <property type="molecule type" value="Genomic_DNA"/>
</dbReference>
<comment type="caution">
    <text evidence="2">The sequence shown here is derived from an EMBL/GenBank/DDBJ whole genome shotgun (WGS) entry which is preliminary data.</text>
</comment>
<protein>
    <recommendedName>
        <fullName evidence="1">Metallo-beta-lactamase domain-containing protein</fullName>
    </recommendedName>
</protein>
<sequence>MYWLGQCSMLEFGGRVLHQYASTFLVTGSRTSVLVEGGLTRDVPCILEQLEGLFAQGVPEPEYLFLTHTEIPHAGGIGRFLQRFPDAVACGEVRDLHLTFPQYAERFVAMDPGDVIDLGDSQFHVVEAVFRDLAYTRWGFDSRRRILFAGDRFSYSHYHDVGHCGAVAEEVDGLEVADEVALFAMAAFFWTKFVDVEPYIARLNELIVDELGVEIIAPTHGLPITDPAATMPAIERGLRAGSASGMVANPLDNPG</sequence>
<evidence type="ECO:0000259" key="1">
    <source>
        <dbReference type="SMART" id="SM00849"/>
    </source>
</evidence>
<evidence type="ECO:0000313" key="2">
    <source>
        <dbReference type="EMBL" id="EHN12873.1"/>
    </source>
</evidence>
<dbReference type="Pfam" id="PF00753">
    <property type="entry name" value="Lactamase_B"/>
    <property type="match status" value="1"/>
</dbReference>
<organism evidence="2 3">
    <name type="scientific">Patulibacter medicamentivorans</name>
    <dbReference type="NCBI Taxonomy" id="1097667"/>
    <lineage>
        <taxon>Bacteria</taxon>
        <taxon>Bacillati</taxon>
        <taxon>Actinomycetota</taxon>
        <taxon>Thermoleophilia</taxon>
        <taxon>Solirubrobacterales</taxon>
        <taxon>Patulibacteraceae</taxon>
        <taxon>Patulibacter</taxon>
    </lineage>
</organism>
<feature type="domain" description="Metallo-beta-lactamase" evidence="1">
    <location>
        <begin position="20"/>
        <end position="220"/>
    </location>
</feature>
<dbReference type="SUPFAM" id="SSF56281">
    <property type="entry name" value="Metallo-hydrolase/oxidoreductase"/>
    <property type="match status" value="1"/>
</dbReference>
<dbReference type="AlphaFoldDB" id="H0E070"/>
<dbReference type="Gene3D" id="3.60.15.10">
    <property type="entry name" value="Ribonuclease Z/Hydroxyacylglutathione hydrolase-like"/>
    <property type="match status" value="1"/>
</dbReference>
<reference evidence="2 3" key="1">
    <citation type="journal article" date="2013" name="Biodegradation">
        <title>Quantitative proteomic analysis of ibuprofen-degrading Patulibacter sp. strain I11.</title>
        <authorList>
            <person name="Almeida B."/>
            <person name="Kjeldal H."/>
            <person name="Lolas I."/>
            <person name="Knudsen A.D."/>
            <person name="Carvalho G."/>
            <person name="Nielsen K.L."/>
            <person name="Barreto Crespo M.T."/>
            <person name="Stensballe A."/>
            <person name="Nielsen J.L."/>
        </authorList>
    </citation>
    <scope>NUCLEOTIDE SEQUENCE [LARGE SCALE GENOMIC DNA]</scope>
    <source>
        <strain evidence="2 3">I11</strain>
    </source>
</reference>
<dbReference type="InterPro" id="IPR001279">
    <property type="entry name" value="Metallo-B-lactamas"/>
</dbReference>